<evidence type="ECO:0000313" key="3">
    <source>
        <dbReference type="Proteomes" id="UP000800041"/>
    </source>
</evidence>
<gene>
    <name evidence="2" type="ORF">K402DRAFT_388107</name>
</gene>
<dbReference type="Proteomes" id="UP000800041">
    <property type="component" value="Unassembled WGS sequence"/>
</dbReference>
<evidence type="ECO:0000256" key="1">
    <source>
        <dbReference type="ARBA" id="ARBA00038069"/>
    </source>
</evidence>
<dbReference type="GO" id="GO:0042144">
    <property type="term" value="P:vacuole fusion, non-autophagic"/>
    <property type="evidence" value="ECO:0007669"/>
    <property type="project" value="TreeGrafter"/>
</dbReference>
<dbReference type="InterPro" id="IPR037045">
    <property type="entry name" value="S8pro/Inhibitor_I9_sf"/>
</dbReference>
<evidence type="ECO:0000313" key="2">
    <source>
        <dbReference type="EMBL" id="KAF1992451.1"/>
    </source>
</evidence>
<comment type="similarity">
    <text evidence="1">Belongs to the protease inhibitor I9 family.</text>
</comment>
<dbReference type="GO" id="GO:0004866">
    <property type="term" value="F:endopeptidase inhibitor activity"/>
    <property type="evidence" value="ECO:0007669"/>
    <property type="project" value="TreeGrafter"/>
</dbReference>
<dbReference type="PANTHER" id="PTHR28288:SF2">
    <property type="entry name" value="PROTEASE B INHIBITOR 2"/>
    <property type="match status" value="1"/>
</dbReference>
<accession>A0A6G1HGT8</accession>
<organism evidence="2 3">
    <name type="scientific">Aulographum hederae CBS 113979</name>
    <dbReference type="NCBI Taxonomy" id="1176131"/>
    <lineage>
        <taxon>Eukaryota</taxon>
        <taxon>Fungi</taxon>
        <taxon>Dikarya</taxon>
        <taxon>Ascomycota</taxon>
        <taxon>Pezizomycotina</taxon>
        <taxon>Dothideomycetes</taxon>
        <taxon>Pleosporomycetidae</taxon>
        <taxon>Aulographales</taxon>
        <taxon>Aulographaceae</taxon>
    </lineage>
</organism>
<dbReference type="OrthoDB" id="5518345at2759"/>
<dbReference type="InterPro" id="IPR052471">
    <property type="entry name" value="PBI_I9"/>
</dbReference>
<dbReference type="SUPFAM" id="SSF54897">
    <property type="entry name" value="Protease propeptides/inhibitors"/>
    <property type="match status" value="1"/>
</dbReference>
<dbReference type="EMBL" id="ML977137">
    <property type="protein sequence ID" value="KAF1992451.1"/>
    <property type="molecule type" value="Genomic_DNA"/>
</dbReference>
<sequence length="70" mass="7709">MPVFMVTLKDGADAAKLEDAKKKVTDEGGKITHESKLIKSFTAEFPPDSAHTLEEDDHVHVEADKEVTTQ</sequence>
<reference evidence="2" key="1">
    <citation type="journal article" date="2020" name="Stud. Mycol.">
        <title>101 Dothideomycetes genomes: a test case for predicting lifestyles and emergence of pathogens.</title>
        <authorList>
            <person name="Haridas S."/>
            <person name="Albert R."/>
            <person name="Binder M."/>
            <person name="Bloem J."/>
            <person name="Labutti K."/>
            <person name="Salamov A."/>
            <person name="Andreopoulos B."/>
            <person name="Baker S."/>
            <person name="Barry K."/>
            <person name="Bills G."/>
            <person name="Bluhm B."/>
            <person name="Cannon C."/>
            <person name="Castanera R."/>
            <person name="Culley D."/>
            <person name="Daum C."/>
            <person name="Ezra D."/>
            <person name="Gonzalez J."/>
            <person name="Henrissat B."/>
            <person name="Kuo A."/>
            <person name="Liang C."/>
            <person name="Lipzen A."/>
            <person name="Lutzoni F."/>
            <person name="Magnuson J."/>
            <person name="Mondo S."/>
            <person name="Nolan M."/>
            <person name="Ohm R."/>
            <person name="Pangilinan J."/>
            <person name="Park H.-J."/>
            <person name="Ramirez L."/>
            <person name="Alfaro M."/>
            <person name="Sun H."/>
            <person name="Tritt A."/>
            <person name="Yoshinaga Y."/>
            <person name="Zwiers L.-H."/>
            <person name="Turgeon B."/>
            <person name="Goodwin S."/>
            <person name="Spatafora J."/>
            <person name="Crous P."/>
            <person name="Grigoriev I."/>
        </authorList>
    </citation>
    <scope>NUCLEOTIDE SEQUENCE</scope>
    <source>
        <strain evidence="2">CBS 113979</strain>
    </source>
</reference>
<name>A0A6G1HGT8_9PEZI</name>
<dbReference type="FunFam" id="3.30.70.80:FF:000005">
    <property type="entry name" value="Proteinase inhibitor I2B"/>
    <property type="match status" value="1"/>
</dbReference>
<keyword evidence="3" id="KW-1185">Reference proteome</keyword>
<dbReference type="AlphaFoldDB" id="A0A6G1HGT8"/>
<dbReference type="Gene3D" id="3.30.70.80">
    <property type="entry name" value="Peptidase S8 propeptide/proteinase inhibitor I9"/>
    <property type="match status" value="1"/>
</dbReference>
<dbReference type="PANTHER" id="PTHR28288">
    <property type="entry name" value="PROTEASE B INHIBITOR 2"/>
    <property type="match status" value="1"/>
</dbReference>
<proteinExistence type="inferred from homology"/>
<protein>
    <submittedName>
        <fullName evidence="2">Peptidase inhibitor I9</fullName>
    </submittedName>
</protein>